<feature type="domain" description="AB hydrolase-1" evidence="2">
    <location>
        <begin position="60"/>
        <end position="293"/>
    </location>
</feature>
<keyword evidence="4" id="KW-1185">Reference proteome</keyword>
<dbReference type="EMBL" id="VOBQ01000008">
    <property type="protein sequence ID" value="TWO71341.1"/>
    <property type="molecule type" value="Genomic_DNA"/>
</dbReference>
<dbReference type="Gene3D" id="3.40.50.1820">
    <property type="entry name" value="alpha/beta hydrolase"/>
    <property type="match status" value="1"/>
</dbReference>
<dbReference type="InterPro" id="IPR029058">
    <property type="entry name" value="AB_hydrolase_fold"/>
</dbReference>
<dbReference type="OrthoDB" id="8523637at2"/>
<evidence type="ECO:0000313" key="3">
    <source>
        <dbReference type="EMBL" id="TWO71341.1"/>
    </source>
</evidence>
<dbReference type="Pfam" id="PF12697">
    <property type="entry name" value="Abhydrolase_6"/>
    <property type="match status" value="1"/>
</dbReference>
<dbReference type="PANTHER" id="PTHR43798">
    <property type="entry name" value="MONOACYLGLYCEROL LIPASE"/>
    <property type="match status" value="1"/>
</dbReference>
<dbReference type="InterPro" id="IPR000073">
    <property type="entry name" value="AB_hydrolase_1"/>
</dbReference>
<dbReference type="InterPro" id="IPR050266">
    <property type="entry name" value="AB_hydrolase_sf"/>
</dbReference>
<name>A0A562ZSJ2_9BURK</name>
<comment type="caution">
    <text evidence="3">The sequence shown here is derived from an EMBL/GenBank/DDBJ whole genome shotgun (WGS) entry which is preliminary data.</text>
</comment>
<keyword evidence="3" id="KW-0378">Hydrolase</keyword>
<dbReference type="Proteomes" id="UP000318199">
    <property type="component" value="Unassembled WGS sequence"/>
</dbReference>
<dbReference type="PRINTS" id="PR00111">
    <property type="entry name" value="ABHYDROLASE"/>
</dbReference>
<gene>
    <name evidence="3" type="ORF">FN976_10475</name>
</gene>
<dbReference type="GO" id="GO:0016787">
    <property type="term" value="F:hydrolase activity"/>
    <property type="evidence" value="ECO:0007669"/>
    <property type="project" value="UniProtKB-KW"/>
</dbReference>
<proteinExistence type="predicted"/>
<evidence type="ECO:0000256" key="1">
    <source>
        <dbReference type="SAM" id="MobiDB-lite"/>
    </source>
</evidence>
<protein>
    <submittedName>
        <fullName evidence="3">Alpha/beta hydrolase</fullName>
    </submittedName>
</protein>
<organism evidence="3 4">
    <name type="scientific">Caenimonas sedimenti</name>
    <dbReference type="NCBI Taxonomy" id="2596921"/>
    <lineage>
        <taxon>Bacteria</taxon>
        <taxon>Pseudomonadati</taxon>
        <taxon>Pseudomonadota</taxon>
        <taxon>Betaproteobacteria</taxon>
        <taxon>Burkholderiales</taxon>
        <taxon>Comamonadaceae</taxon>
        <taxon>Caenimonas</taxon>
    </lineage>
</organism>
<sequence>MPRQRRRVVEPGDQHPGNGGHPLTVPLPEITPEGLFPDLEFQTRTVAGVVAREVGQGPTLLLLHGGTGSWTHWVRNIRALSQHFRLVLPDLPGMGESLDVPHDSDLDGYGEFLLAAVVGGLVPAGVPFLAAGFSYGGVMTAWLAARLPERVAGICLLAPGGFPPGSWSRPPLRPVPAGASDAETNAVHRRNLELMMIGDPKRIDDLTVAMQRRNHGMTRFKSRFLGYRDTLGPSLRQTRCPVLGLLPERDPLPQPDAASRAAYLERTAPRITCRIVPGASHWVAFEAPDDVNRLMIEFLGARGRRDKAGAFI</sequence>
<dbReference type="SUPFAM" id="SSF53474">
    <property type="entry name" value="alpha/beta-Hydrolases"/>
    <property type="match status" value="1"/>
</dbReference>
<reference evidence="3 4" key="1">
    <citation type="submission" date="2019-07" db="EMBL/GenBank/DDBJ databases">
        <title>Caenimonas sedimenti sp. nov., isolated from activated sludge.</title>
        <authorList>
            <person name="Xu J."/>
        </authorList>
    </citation>
    <scope>NUCLEOTIDE SEQUENCE [LARGE SCALE GENOMIC DNA]</scope>
    <source>
        <strain evidence="3 4">HX-9-20</strain>
    </source>
</reference>
<dbReference type="AlphaFoldDB" id="A0A562ZSJ2"/>
<evidence type="ECO:0000313" key="4">
    <source>
        <dbReference type="Proteomes" id="UP000318199"/>
    </source>
</evidence>
<feature type="region of interest" description="Disordered" evidence="1">
    <location>
        <begin position="1"/>
        <end position="23"/>
    </location>
</feature>
<accession>A0A562ZSJ2</accession>
<evidence type="ECO:0000259" key="2">
    <source>
        <dbReference type="Pfam" id="PF12697"/>
    </source>
</evidence>